<organism evidence="2 3">
    <name type="scientific">Corynebacterium testudinoris</name>
    <dbReference type="NCBI Taxonomy" id="136857"/>
    <lineage>
        <taxon>Bacteria</taxon>
        <taxon>Bacillati</taxon>
        <taxon>Actinomycetota</taxon>
        <taxon>Actinomycetes</taxon>
        <taxon>Mycobacteriales</taxon>
        <taxon>Corynebacteriaceae</taxon>
        <taxon>Corynebacterium</taxon>
    </lineage>
</organism>
<accession>A0A0G3HAF3</accession>
<sequence>MPTMGITYRKRKKVGKNSWINISGSGASASTRVGPLTINSRGGLWVSLPGGLNFRGRWK</sequence>
<feature type="domain" description="DUF4236" evidence="1">
    <location>
        <begin position="7"/>
        <end position="55"/>
    </location>
</feature>
<protein>
    <submittedName>
        <fullName evidence="2">Putative DUF4236 family protein</fullName>
    </submittedName>
</protein>
<dbReference type="KEGG" id="cted:CTEST_11590"/>
<dbReference type="Proteomes" id="UP000035540">
    <property type="component" value="Chromosome"/>
</dbReference>
<reference evidence="3" key="2">
    <citation type="submission" date="2015-05" db="EMBL/GenBank/DDBJ databases">
        <title>Complete genome sequence of Corynebacterium testudinoris DSM 44614, recovered from necrotic lesions in the mouth of a tortoise.</title>
        <authorList>
            <person name="Ruckert C."/>
            <person name="Albersmeier A."/>
            <person name="Winkler A."/>
            <person name="Tauch A."/>
        </authorList>
    </citation>
    <scope>NUCLEOTIDE SEQUENCE [LARGE SCALE GENOMIC DNA]</scope>
    <source>
        <strain evidence="3">DSM 44614</strain>
    </source>
</reference>
<evidence type="ECO:0000313" key="2">
    <source>
        <dbReference type="EMBL" id="AKK09725.1"/>
    </source>
</evidence>
<proteinExistence type="predicted"/>
<dbReference type="STRING" id="136857.CTEST_11590"/>
<gene>
    <name evidence="2" type="ORF">CTEST_11590</name>
</gene>
<dbReference type="InterPro" id="IPR025330">
    <property type="entry name" value="DUF4236"/>
</dbReference>
<dbReference type="PATRIC" id="fig|136857.5.peg.2288"/>
<reference evidence="2 3" key="1">
    <citation type="journal article" date="2015" name="Genome Announc.">
        <title>Complete Genome Sequence of the Type Strain Corynebacterium testudinoris DSM 44614, Recovered from Necrotic Lesions in the Mouth of a Tortoise.</title>
        <authorList>
            <person name="Ruckert C."/>
            <person name="Kriete M."/>
            <person name="Jaenicke S."/>
            <person name="Winkler A."/>
            <person name="Tauch A."/>
        </authorList>
    </citation>
    <scope>NUCLEOTIDE SEQUENCE [LARGE SCALE GENOMIC DNA]</scope>
    <source>
        <strain evidence="2 3">DSM 44614</strain>
    </source>
</reference>
<keyword evidence="3" id="KW-1185">Reference proteome</keyword>
<dbReference type="AlphaFoldDB" id="A0A0G3HAF3"/>
<name>A0A0G3HAF3_9CORY</name>
<evidence type="ECO:0000313" key="3">
    <source>
        <dbReference type="Proteomes" id="UP000035540"/>
    </source>
</evidence>
<dbReference type="EMBL" id="CP011545">
    <property type="protein sequence ID" value="AKK09725.1"/>
    <property type="molecule type" value="Genomic_DNA"/>
</dbReference>
<evidence type="ECO:0000259" key="1">
    <source>
        <dbReference type="Pfam" id="PF14020"/>
    </source>
</evidence>
<dbReference type="Pfam" id="PF14020">
    <property type="entry name" value="DUF4236"/>
    <property type="match status" value="1"/>
</dbReference>